<evidence type="ECO:0000259" key="11">
    <source>
        <dbReference type="SMART" id="SM00739"/>
    </source>
</evidence>
<dbReference type="InterPro" id="IPR041975">
    <property type="entry name" value="KOW_Spt5_2"/>
</dbReference>
<evidence type="ECO:0000256" key="2">
    <source>
        <dbReference type="ARBA" id="ARBA00006956"/>
    </source>
</evidence>
<dbReference type="SMART" id="SM01104">
    <property type="entry name" value="CTD"/>
    <property type="match status" value="1"/>
</dbReference>
<evidence type="ECO:0000256" key="8">
    <source>
        <dbReference type="ARBA" id="ARBA00029865"/>
    </source>
</evidence>
<dbReference type="SUPFAM" id="SSF50104">
    <property type="entry name" value="Translation proteins SH3-like domain"/>
    <property type="match status" value="1"/>
</dbReference>
<dbReference type="Proteomes" id="UP000193685">
    <property type="component" value="Unassembled WGS sequence"/>
</dbReference>
<evidence type="ECO:0000256" key="10">
    <source>
        <dbReference type="SAM" id="MobiDB-lite"/>
    </source>
</evidence>
<keyword evidence="14" id="KW-1185">Reference proteome</keyword>
<dbReference type="OrthoDB" id="28901at2759"/>
<dbReference type="Pfam" id="PF11942">
    <property type="entry name" value="Spt5_N"/>
    <property type="match status" value="1"/>
</dbReference>
<evidence type="ECO:0000313" key="14">
    <source>
        <dbReference type="Proteomes" id="UP000193685"/>
    </source>
</evidence>
<evidence type="ECO:0000256" key="9">
    <source>
        <dbReference type="ARBA" id="ARBA00031006"/>
    </source>
</evidence>
<dbReference type="GO" id="GO:0032044">
    <property type="term" value="C:DSIF complex"/>
    <property type="evidence" value="ECO:0007669"/>
    <property type="project" value="TreeGrafter"/>
</dbReference>
<dbReference type="InterPro" id="IPR005824">
    <property type="entry name" value="KOW"/>
</dbReference>
<dbReference type="GO" id="GO:0003729">
    <property type="term" value="F:mRNA binding"/>
    <property type="evidence" value="ECO:0007669"/>
    <property type="project" value="TreeGrafter"/>
</dbReference>
<keyword evidence="5" id="KW-0804">Transcription</keyword>
<evidence type="ECO:0000256" key="1">
    <source>
        <dbReference type="ARBA" id="ARBA00004123"/>
    </source>
</evidence>
<evidence type="ECO:0000256" key="7">
    <source>
        <dbReference type="ARBA" id="ARBA00024691"/>
    </source>
</evidence>
<dbReference type="InterPro" id="IPR041976">
    <property type="entry name" value="KOW_Spt5_3"/>
</dbReference>
<dbReference type="PANTHER" id="PTHR11125:SF7">
    <property type="entry name" value="TRANSCRIPTION ELONGATION FACTOR SPT5"/>
    <property type="match status" value="1"/>
</dbReference>
<feature type="compositionally biased region" description="Basic and acidic residues" evidence="10">
    <location>
        <begin position="28"/>
        <end position="42"/>
    </location>
</feature>
<accession>A0A1Y2FQD7</accession>
<dbReference type="GO" id="GO:0006357">
    <property type="term" value="P:regulation of transcription by RNA polymerase II"/>
    <property type="evidence" value="ECO:0007669"/>
    <property type="project" value="InterPro"/>
</dbReference>
<dbReference type="STRING" id="56484.A0A1Y2FQD7"/>
<evidence type="ECO:0000256" key="5">
    <source>
        <dbReference type="ARBA" id="ARBA00023163"/>
    </source>
</evidence>
<dbReference type="InterPro" id="IPR057936">
    <property type="entry name" value="KOWx_Spt5"/>
</dbReference>
<dbReference type="Pfam" id="PF23042">
    <property type="entry name" value="KOW1_SPT5"/>
    <property type="match status" value="1"/>
</dbReference>
<feature type="domain" description="KOW" evidence="11">
    <location>
        <begin position="466"/>
        <end position="493"/>
    </location>
</feature>
<dbReference type="InterPro" id="IPR022581">
    <property type="entry name" value="Spt5_N"/>
</dbReference>
<name>A0A1Y2FQD7_PROLT</name>
<dbReference type="InterPro" id="IPR017071">
    <property type="entry name" value="TF_Spt5_eukaryote"/>
</dbReference>
<dbReference type="Pfam" id="PF23284">
    <property type="entry name" value="KOW2_Spt5"/>
    <property type="match status" value="1"/>
</dbReference>
<dbReference type="CDD" id="cd09888">
    <property type="entry name" value="NGN_Euk"/>
    <property type="match status" value="1"/>
</dbReference>
<evidence type="ECO:0000256" key="3">
    <source>
        <dbReference type="ARBA" id="ARBA00020181"/>
    </source>
</evidence>
<keyword evidence="6" id="KW-0539">Nucleus</keyword>
<dbReference type="GeneID" id="63784783"/>
<dbReference type="GO" id="GO:0032784">
    <property type="term" value="P:regulation of DNA-templated transcription elongation"/>
    <property type="evidence" value="ECO:0007669"/>
    <property type="project" value="InterPro"/>
</dbReference>
<comment type="subcellular location">
    <subcellularLocation>
        <location evidence="1">Nucleus</location>
    </subcellularLocation>
</comment>
<feature type="region of interest" description="Disordered" evidence="10">
    <location>
        <begin position="924"/>
        <end position="951"/>
    </location>
</feature>
<feature type="compositionally biased region" description="Basic and acidic residues" evidence="10">
    <location>
        <begin position="115"/>
        <end position="124"/>
    </location>
</feature>
<comment type="similarity">
    <text evidence="2">Belongs to the SPT5 family.</text>
</comment>
<dbReference type="InterPro" id="IPR039385">
    <property type="entry name" value="NGN_Euk"/>
</dbReference>
<dbReference type="Pfam" id="PF12815">
    <property type="entry name" value="CTD"/>
    <property type="match status" value="1"/>
</dbReference>
<sequence length="951" mass="102476">MSDAEDLQAASSPAAQDDLESSQNQDDAPVKAEPVRGSKHALDDDEEDDDEEEEEEEDEIDDRKPRKKVRRSAVDAFIDREAEVDDDDEDLDDEEEEQEIAEGFIENEDTADSPGARDDRRHRELDQKRGAIEEEEAEKLAARFKEQYGRSGNRAYRGDTQSVPQRLLLPSVEDPSIWAIRVKQGKESDIVFNLLRKQADRERSDTPLAVISVFQRAALSGYIYAEARRQADVIEALTDVVGVYVQNQILIPVKEMPELLRVRKTGVELVPGSYIRIKNKNKRYAGDLGQIDNIYQGGTSAVVKLVPRLDYSSKEMLLKKNVAKSANRAPARLFNANDVEKVAEERIRGNAEENLYEFNGERYEDGFLVKEFKLDDLIQEDIKPTLEELHLFSQNGAFDLANLKQGLQGKDRVRFTIGDNVEVISGEQTGAAGIVQSISNGVVELKTSAETGLGVLSVPAVGLRKKFAPGSHVRVQGGKHSGESGMVVATSGNSVTLISDMTTQEISVFARDLGEVNEVSGAPVRSRYEVQDLVTLNATEFGCVVKLENDLLRVLMAGGEVRVVKADSVAMKLEVNKQVVTTDRNGLEVKIQDRIREVEGDSRKGEVFHIHLGFVFSRNVALLENNGIFVSRNRSIVNENTADAAKVDLTKMNPALGQMQAPAQLPKSTGRDRAIGQTVWIRTGPMKGIMGIIKDSTDTTARVELHSRNKIATFNKLQLGFKLQRDGKLMSYSEWLSARGGSMGSGGQSYSRGSSSLPGDRPAWAQSGGRTPGGSLDNNFGSRTPAWAASGGSRTPAWAGGAGGATPAWAGAGGSRTPAYGGSTGAWAGGGSKTPTWNSGGNATPAWNAGSRTPAYGGGGQATPAWQGGGGRTPAYGTPYGDAPSVNDGAYAATPAAAPDYAPTPGAGQTWEDDWDATNIHPSRLAQTPAAATPGVYGDAAPTPGYLPESP</sequence>
<dbReference type="Pfam" id="PF03439">
    <property type="entry name" value="Spt5-NGN"/>
    <property type="match status" value="1"/>
</dbReference>
<dbReference type="Pfam" id="PF23037">
    <property type="entry name" value="KOWx_SPT5"/>
    <property type="match status" value="1"/>
</dbReference>
<dbReference type="RefSeq" id="XP_040727394.1">
    <property type="nucleotide sequence ID" value="XM_040868184.1"/>
</dbReference>
<dbReference type="InterPro" id="IPR041973">
    <property type="entry name" value="KOW_Spt5_1"/>
</dbReference>
<feature type="domain" description="KOW" evidence="11">
    <location>
        <begin position="672"/>
        <end position="699"/>
    </location>
</feature>
<evidence type="ECO:0000256" key="6">
    <source>
        <dbReference type="ARBA" id="ARBA00023242"/>
    </source>
</evidence>
<gene>
    <name evidence="13" type="ORF">BCR37DRAFT_354700</name>
</gene>
<comment type="function">
    <text evidence="7">The SPT4-SPT5 complex mediates both activation and inhibition of transcription elongation, and plays a role in pre-mRNA processing. This complex seems to be important for the stability of the RNA polymerase II elongation machinery on the chromatin template but not for the inherent ability of this machinery to translocate down the gene.</text>
</comment>
<dbReference type="OMA" id="YPVGYMN"/>
<dbReference type="InterPro" id="IPR014722">
    <property type="entry name" value="Rib_uL2_dom2"/>
</dbReference>
<dbReference type="CDD" id="cd06083">
    <property type="entry name" value="KOW_Spt5_3"/>
    <property type="match status" value="1"/>
</dbReference>
<protein>
    <recommendedName>
        <fullName evidence="3">Transcription elongation factor SPT5</fullName>
    </recommendedName>
    <alternativeName>
        <fullName evidence="8 9">Chromatin Elongation factor SPT5</fullName>
    </alternativeName>
    <alternativeName>
        <fullName evidence="4">Transcription elongation factor spt5</fullName>
    </alternativeName>
</protein>
<feature type="domain" description="Spt5 C-terminal" evidence="12">
    <location>
        <begin position="781"/>
        <end position="951"/>
    </location>
</feature>
<dbReference type="Gene3D" id="3.30.70.940">
    <property type="entry name" value="NusG, N-terminal domain"/>
    <property type="match status" value="1"/>
</dbReference>
<reference evidence="13 14" key="1">
    <citation type="submission" date="2016-07" db="EMBL/GenBank/DDBJ databases">
        <title>Pervasive Adenine N6-methylation of Active Genes in Fungi.</title>
        <authorList>
            <consortium name="DOE Joint Genome Institute"/>
            <person name="Mondo S.J."/>
            <person name="Dannebaum R.O."/>
            <person name="Kuo R.C."/>
            <person name="Labutti K."/>
            <person name="Haridas S."/>
            <person name="Kuo A."/>
            <person name="Salamov A."/>
            <person name="Ahrendt S.R."/>
            <person name="Lipzen A."/>
            <person name="Sullivan W."/>
            <person name="Andreopoulos W.B."/>
            <person name="Clum A."/>
            <person name="Lindquist E."/>
            <person name="Daum C."/>
            <person name="Ramamoorthy G.K."/>
            <person name="Gryganskyi A."/>
            <person name="Culley D."/>
            <person name="Magnuson J.K."/>
            <person name="James T.Y."/>
            <person name="O'Malley M.A."/>
            <person name="Stajich J.E."/>
            <person name="Spatafora J.W."/>
            <person name="Visel A."/>
            <person name="Grigoriev I.V."/>
        </authorList>
    </citation>
    <scope>NUCLEOTIDE SEQUENCE [LARGE SCALE GENOMIC DNA]</scope>
    <source>
        <strain evidence="13 14">12-1054</strain>
    </source>
</reference>
<proteinExistence type="inferred from homology"/>
<dbReference type="GO" id="GO:0006368">
    <property type="term" value="P:transcription elongation by RNA polymerase II"/>
    <property type="evidence" value="ECO:0007669"/>
    <property type="project" value="TreeGrafter"/>
</dbReference>
<dbReference type="Pfam" id="PF23291">
    <property type="entry name" value="KOW4_SPT5"/>
    <property type="match status" value="1"/>
</dbReference>
<feature type="domain" description="KOW" evidence="11">
    <location>
        <begin position="414"/>
        <end position="441"/>
    </location>
</feature>
<feature type="region of interest" description="Disordered" evidence="10">
    <location>
        <begin position="1"/>
        <end position="124"/>
    </location>
</feature>
<evidence type="ECO:0000256" key="4">
    <source>
        <dbReference type="ARBA" id="ARBA00021370"/>
    </source>
</evidence>
<dbReference type="InterPro" id="IPR041978">
    <property type="entry name" value="KOW_Spt5_5"/>
</dbReference>
<feature type="compositionally biased region" description="Acidic residues" evidence="10">
    <location>
        <begin position="82"/>
        <end position="111"/>
    </location>
</feature>
<dbReference type="PIRSF" id="PIRSF036945">
    <property type="entry name" value="Spt5"/>
    <property type="match status" value="1"/>
</dbReference>
<dbReference type="CDD" id="cd06084">
    <property type="entry name" value="KOW_Spt5_4"/>
    <property type="match status" value="1"/>
</dbReference>
<dbReference type="FunFam" id="3.30.70.940:FF:000005">
    <property type="entry name" value="Transcription elongation factor SPT5"/>
    <property type="match status" value="1"/>
</dbReference>
<dbReference type="InterPro" id="IPR041977">
    <property type="entry name" value="KOW_Spt5_4"/>
</dbReference>
<dbReference type="InterPro" id="IPR039659">
    <property type="entry name" value="SPT5"/>
</dbReference>
<dbReference type="CDD" id="cd06081">
    <property type="entry name" value="KOW_Spt5_1"/>
    <property type="match status" value="1"/>
</dbReference>
<feature type="compositionally biased region" description="Low complexity" evidence="10">
    <location>
        <begin position="748"/>
        <end position="759"/>
    </location>
</feature>
<dbReference type="Pfam" id="PF23290">
    <property type="entry name" value="KOW5_SPT5"/>
    <property type="match status" value="1"/>
</dbReference>
<evidence type="ECO:0000259" key="12">
    <source>
        <dbReference type="SMART" id="SM01104"/>
    </source>
</evidence>
<dbReference type="SMART" id="SM00739">
    <property type="entry name" value="KOW"/>
    <property type="match status" value="3"/>
</dbReference>
<dbReference type="PANTHER" id="PTHR11125">
    <property type="entry name" value="SUPPRESSOR OF TY 5"/>
    <property type="match status" value="1"/>
</dbReference>
<dbReference type="Gene3D" id="2.30.30.30">
    <property type="match status" value="3"/>
</dbReference>
<dbReference type="InterPro" id="IPR036735">
    <property type="entry name" value="NGN_dom_sf"/>
</dbReference>
<dbReference type="AlphaFoldDB" id="A0A1Y2FQD7"/>
<organism evidence="13 14">
    <name type="scientific">Protomyces lactucae-debilis</name>
    <dbReference type="NCBI Taxonomy" id="2754530"/>
    <lineage>
        <taxon>Eukaryota</taxon>
        <taxon>Fungi</taxon>
        <taxon>Dikarya</taxon>
        <taxon>Ascomycota</taxon>
        <taxon>Taphrinomycotina</taxon>
        <taxon>Taphrinomycetes</taxon>
        <taxon>Taphrinales</taxon>
        <taxon>Protomycetaceae</taxon>
        <taxon>Protomyces</taxon>
    </lineage>
</organism>
<feature type="compositionally biased region" description="Acidic residues" evidence="10">
    <location>
        <begin position="43"/>
        <end position="60"/>
    </location>
</feature>
<dbReference type="CDD" id="cd06085">
    <property type="entry name" value="KOW_Spt5_5"/>
    <property type="match status" value="1"/>
</dbReference>
<dbReference type="InterPro" id="IPR005100">
    <property type="entry name" value="NGN-domain"/>
</dbReference>
<evidence type="ECO:0000313" key="13">
    <source>
        <dbReference type="EMBL" id="ORY86212.1"/>
    </source>
</evidence>
<dbReference type="InterPro" id="IPR024945">
    <property type="entry name" value="Spt5_C_dom"/>
</dbReference>
<dbReference type="InterPro" id="IPR008991">
    <property type="entry name" value="Translation_prot_SH3-like_sf"/>
</dbReference>
<feature type="region of interest" description="Disordered" evidence="10">
    <location>
        <begin position="739"/>
        <end position="778"/>
    </location>
</feature>
<comment type="caution">
    <text evidence="13">The sequence shown here is derived from an EMBL/GenBank/DDBJ whole genome shotgun (WGS) entry which is preliminary data.</text>
</comment>
<dbReference type="EMBL" id="MCFI01000003">
    <property type="protein sequence ID" value="ORY86212.1"/>
    <property type="molecule type" value="Genomic_DNA"/>
</dbReference>